<dbReference type="SMART" id="SM00651">
    <property type="entry name" value="Sm"/>
    <property type="match status" value="1"/>
</dbReference>
<dbReference type="InterPro" id="IPR034103">
    <property type="entry name" value="Lsm8"/>
</dbReference>
<reference evidence="4" key="1">
    <citation type="submission" date="2016-03" db="EMBL/GenBank/DDBJ databases">
        <authorList>
            <person name="Devillers Hugo."/>
        </authorList>
    </citation>
    <scope>NUCLEOTIDE SEQUENCE [LARGE SCALE GENOMIC DNA]</scope>
</reference>
<comment type="subunit">
    <text evidence="1">LSm subunits form a heteromer with a doughnut shape.</text>
</comment>
<accession>A0A1G4K1M7</accession>
<dbReference type="EMBL" id="LT598451">
    <property type="protein sequence ID" value="SCU97484.1"/>
    <property type="molecule type" value="Genomic_DNA"/>
</dbReference>
<dbReference type="Proteomes" id="UP000189911">
    <property type="component" value="Chromosome E"/>
</dbReference>
<comment type="similarity">
    <text evidence="1">Belongs to the snRNP Sm proteins family.</text>
</comment>
<organism evidence="3 4">
    <name type="scientific">Lachancea nothofagi CBS 11611</name>
    <dbReference type="NCBI Taxonomy" id="1266666"/>
    <lineage>
        <taxon>Eukaryota</taxon>
        <taxon>Fungi</taxon>
        <taxon>Dikarya</taxon>
        <taxon>Ascomycota</taxon>
        <taxon>Saccharomycotina</taxon>
        <taxon>Saccharomycetes</taxon>
        <taxon>Saccharomycetales</taxon>
        <taxon>Saccharomycetaceae</taxon>
        <taxon>Lachancea</taxon>
    </lineage>
</organism>
<keyword evidence="1" id="KW-0687">Ribonucleoprotein</keyword>
<keyword evidence="1" id="KW-0508">mRNA splicing</keyword>
<dbReference type="CDD" id="cd01727">
    <property type="entry name" value="LSm8"/>
    <property type="match status" value="1"/>
</dbReference>
<keyword evidence="1" id="KW-0539">Nucleus</keyword>
<evidence type="ECO:0000313" key="3">
    <source>
        <dbReference type="EMBL" id="SCU97484.1"/>
    </source>
</evidence>
<dbReference type="InterPro" id="IPR010920">
    <property type="entry name" value="LSM_dom_sf"/>
</dbReference>
<proteinExistence type="inferred from homology"/>
<dbReference type="GO" id="GO:0046540">
    <property type="term" value="C:U4/U6 x U5 tri-snRNP complex"/>
    <property type="evidence" value="ECO:0007669"/>
    <property type="project" value="UniProtKB-UniRule"/>
</dbReference>
<comment type="function">
    <text evidence="1">Plays role in pre-mRNA splicing as component of the U4/U6-U5 tri-snRNP complex that is involved in spliceosome assembly, and as component of the precatalytic spliceosome (spliceosome B complex). The heptameric LSM2-8 complex binds specifically to the 3'-terminal U-tract of U6 snRNA.</text>
</comment>
<keyword evidence="1" id="KW-0694">RNA-binding</keyword>
<protein>
    <recommendedName>
        <fullName evidence="1">LSM2-LSM8 complex subunit LSM8</fullName>
    </recommendedName>
</protein>
<feature type="domain" description="Sm" evidence="2">
    <location>
        <begin position="3"/>
        <end position="66"/>
    </location>
</feature>
<comment type="subcellular location">
    <subcellularLocation>
        <location evidence="1">Nucleus</location>
    </subcellularLocation>
</comment>
<sequence>MSPLLKDFLNKRIVVVTTEGQCVCATLEGFDKSTNLLVSEVRDRVSGAHIATSYMMRGNQIVCCGLLDETDGSDTALVGPEAPTLKDTKNVVHDEHLIWQRVWASKQKAASPSLE</sequence>
<keyword evidence="4" id="KW-1185">Reference proteome</keyword>
<dbReference type="GO" id="GO:0003723">
    <property type="term" value="F:RNA binding"/>
    <property type="evidence" value="ECO:0007669"/>
    <property type="project" value="UniProtKB-UniRule"/>
</dbReference>
<evidence type="ECO:0000259" key="2">
    <source>
        <dbReference type="SMART" id="SM00651"/>
    </source>
</evidence>
<name>A0A1G4K1M7_9SACH</name>
<gene>
    <name evidence="1" type="primary">LSM8</name>
    <name evidence="3" type="ORF">LANO_0E16138G</name>
</gene>
<dbReference type="Gene3D" id="2.30.30.100">
    <property type="match status" value="1"/>
</dbReference>
<dbReference type="Pfam" id="PF01423">
    <property type="entry name" value="LSM"/>
    <property type="match status" value="1"/>
</dbReference>
<dbReference type="GO" id="GO:0005688">
    <property type="term" value="C:U6 snRNP"/>
    <property type="evidence" value="ECO:0007669"/>
    <property type="project" value="UniProtKB-UniRule"/>
</dbReference>
<keyword evidence="1" id="KW-0507">mRNA processing</keyword>
<evidence type="ECO:0000256" key="1">
    <source>
        <dbReference type="RuleBase" id="RU365048"/>
    </source>
</evidence>
<dbReference type="InterPro" id="IPR001163">
    <property type="entry name" value="Sm_dom_euk/arc"/>
</dbReference>
<dbReference type="SUPFAM" id="SSF50182">
    <property type="entry name" value="Sm-like ribonucleoproteins"/>
    <property type="match status" value="1"/>
</dbReference>
<dbReference type="GO" id="GO:0005681">
    <property type="term" value="C:spliceosomal complex"/>
    <property type="evidence" value="ECO:0007669"/>
    <property type="project" value="UniProtKB-KW"/>
</dbReference>
<keyword evidence="1" id="KW-0747">Spliceosome</keyword>
<dbReference type="AlphaFoldDB" id="A0A1G4K1M7"/>
<evidence type="ECO:0000313" key="4">
    <source>
        <dbReference type="Proteomes" id="UP000189911"/>
    </source>
</evidence>
<dbReference type="OrthoDB" id="422364at2759"/>
<dbReference type="GO" id="GO:0000398">
    <property type="term" value="P:mRNA splicing, via spliceosome"/>
    <property type="evidence" value="ECO:0007669"/>
    <property type="project" value="UniProtKB-UniRule"/>
</dbReference>